<dbReference type="InterPro" id="IPR025996">
    <property type="entry name" value="MT1864/Rv1816-like_C"/>
</dbReference>
<keyword evidence="1" id="KW-0805">Transcription regulation</keyword>
<feature type="DNA-binding region" description="H-T-H motif" evidence="4">
    <location>
        <begin position="37"/>
        <end position="56"/>
    </location>
</feature>
<dbReference type="EMBL" id="QKVK01000001">
    <property type="protein sequence ID" value="PZF78310.1"/>
    <property type="molecule type" value="Genomic_DNA"/>
</dbReference>
<dbReference type="GO" id="GO:0003700">
    <property type="term" value="F:DNA-binding transcription factor activity"/>
    <property type="evidence" value="ECO:0007669"/>
    <property type="project" value="TreeGrafter"/>
</dbReference>
<protein>
    <submittedName>
        <fullName evidence="6">TetR/AcrR family transcriptional regulator</fullName>
    </submittedName>
</protein>
<dbReference type="SUPFAM" id="SSF48498">
    <property type="entry name" value="Tetracyclin repressor-like, C-terminal domain"/>
    <property type="match status" value="1"/>
</dbReference>
<dbReference type="PANTHER" id="PTHR30055">
    <property type="entry name" value="HTH-TYPE TRANSCRIPTIONAL REGULATOR RUTR"/>
    <property type="match status" value="1"/>
</dbReference>
<feature type="domain" description="HTH tetR-type" evidence="5">
    <location>
        <begin position="14"/>
        <end position="74"/>
    </location>
</feature>
<dbReference type="InterPro" id="IPR001647">
    <property type="entry name" value="HTH_TetR"/>
</dbReference>
<evidence type="ECO:0000256" key="2">
    <source>
        <dbReference type="ARBA" id="ARBA00023125"/>
    </source>
</evidence>
<name>A0A2W2B095_9HYPH</name>
<dbReference type="InterPro" id="IPR036271">
    <property type="entry name" value="Tet_transcr_reg_TetR-rel_C_sf"/>
</dbReference>
<gene>
    <name evidence="6" type="ORF">DK847_00330</name>
</gene>
<dbReference type="Proteomes" id="UP000248795">
    <property type="component" value="Unassembled WGS sequence"/>
</dbReference>
<evidence type="ECO:0000313" key="6">
    <source>
        <dbReference type="EMBL" id="PZF78310.1"/>
    </source>
</evidence>
<reference evidence="7" key="1">
    <citation type="submission" date="2018-06" db="EMBL/GenBank/DDBJ databases">
        <title>Aestuariibacter litoralis strain KCTC 52945T.</title>
        <authorList>
            <person name="Li X."/>
            <person name="Salam N."/>
            <person name="Li J.-L."/>
            <person name="Chen Y.-M."/>
            <person name="Yang Z.-W."/>
            <person name="Zhang L.-Y."/>
            <person name="Han M.-X."/>
            <person name="Xiao M."/>
            <person name="Li W.-J."/>
        </authorList>
    </citation>
    <scope>NUCLEOTIDE SEQUENCE [LARGE SCALE GENOMIC DNA]</scope>
    <source>
        <strain evidence="7">KCTC 52945</strain>
    </source>
</reference>
<dbReference type="InterPro" id="IPR050109">
    <property type="entry name" value="HTH-type_TetR-like_transc_reg"/>
</dbReference>
<dbReference type="AlphaFoldDB" id="A0A2W2B095"/>
<evidence type="ECO:0000256" key="3">
    <source>
        <dbReference type="ARBA" id="ARBA00023163"/>
    </source>
</evidence>
<keyword evidence="3" id="KW-0804">Transcription</keyword>
<accession>A0A2W2B095</accession>
<evidence type="ECO:0000259" key="5">
    <source>
        <dbReference type="PROSITE" id="PS50977"/>
    </source>
</evidence>
<dbReference type="RefSeq" id="WP_111195638.1">
    <property type="nucleotide sequence ID" value="NZ_QKVK01000001.1"/>
</dbReference>
<evidence type="ECO:0000256" key="1">
    <source>
        <dbReference type="ARBA" id="ARBA00023015"/>
    </source>
</evidence>
<evidence type="ECO:0000256" key="4">
    <source>
        <dbReference type="PROSITE-ProRule" id="PRU00335"/>
    </source>
</evidence>
<keyword evidence="2 4" id="KW-0238">DNA-binding</keyword>
<keyword evidence="7" id="KW-1185">Reference proteome</keyword>
<dbReference type="Pfam" id="PF13305">
    <property type="entry name" value="TetR_C_33"/>
    <property type="match status" value="1"/>
</dbReference>
<dbReference type="SUPFAM" id="SSF46689">
    <property type="entry name" value="Homeodomain-like"/>
    <property type="match status" value="1"/>
</dbReference>
<dbReference type="GO" id="GO:0000976">
    <property type="term" value="F:transcription cis-regulatory region binding"/>
    <property type="evidence" value="ECO:0007669"/>
    <property type="project" value="TreeGrafter"/>
</dbReference>
<dbReference type="PANTHER" id="PTHR30055:SF220">
    <property type="entry name" value="TETR-FAMILY REGULATORY PROTEIN"/>
    <property type="match status" value="1"/>
</dbReference>
<organism evidence="6 7">
    <name type="scientific">Aestuariivirga litoralis</name>
    <dbReference type="NCBI Taxonomy" id="2650924"/>
    <lineage>
        <taxon>Bacteria</taxon>
        <taxon>Pseudomonadati</taxon>
        <taxon>Pseudomonadota</taxon>
        <taxon>Alphaproteobacteria</taxon>
        <taxon>Hyphomicrobiales</taxon>
        <taxon>Aestuariivirgaceae</taxon>
        <taxon>Aestuariivirga</taxon>
    </lineage>
</organism>
<dbReference type="Gene3D" id="1.10.357.10">
    <property type="entry name" value="Tetracycline Repressor, domain 2"/>
    <property type="match status" value="1"/>
</dbReference>
<dbReference type="InterPro" id="IPR009057">
    <property type="entry name" value="Homeodomain-like_sf"/>
</dbReference>
<evidence type="ECO:0000313" key="7">
    <source>
        <dbReference type="Proteomes" id="UP000248795"/>
    </source>
</evidence>
<proteinExistence type="predicted"/>
<comment type="caution">
    <text evidence="6">The sequence shown here is derived from an EMBL/GenBank/DDBJ whole genome shotgun (WGS) entry which is preliminary data.</text>
</comment>
<sequence>MDRAPPNKKPYHHGGLREALVQAGIDILTEGGLSSFTLRECARRAGVSHAAPKNHFPTVEHLKAEIGARGFEQMQRELAAAADAAPSPSAEGRLLAMGAAYVRFATANPAAYQMMFRDQDSFERTPHYSAAAEAAWTQLEEAVAAVIGAERPDVEARAAHAFALVHGFASLIIDGRLPPGLGTDAVIAQSLASLPAALRGLGTA</sequence>
<dbReference type="PROSITE" id="PS50977">
    <property type="entry name" value="HTH_TETR_2"/>
    <property type="match status" value="1"/>
</dbReference>